<name>A0A061DEV3_BABBI</name>
<gene>
    <name evidence="1" type="ORF">BBBOND_0404180</name>
</gene>
<accession>A0A061DEV3</accession>
<dbReference type="SUPFAM" id="SSF52833">
    <property type="entry name" value="Thioredoxin-like"/>
    <property type="match status" value="1"/>
</dbReference>
<dbReference type="RefSeq" id="XP_012770116.1">
    <property type="nucleotide sequence ID" value="XM_012914662.1"/>
</dbReference>
<dbReference type="EMBL" id="LK391711">
    <property type="protein sequence ID" value="CDR97930.1"/>
    <property type="molecule type" value="Genomic_DNA"/>
</dbReference>
<dbReference type="KEGG" id="bbig:BBBOND_0404180"/>
<evidence type="ECO:0000313" key="1">
    <source>
        <dbReference type="EMBL" id="CDR97930.1"/>
    </source>
</evidence>
<protein>
    <submittedName>
        <fullName evidence="1">Uncharacterized protein</fullName>
    </submittedName>
</protein>
<sequence>MPIFYRIPQAFRRSSVVRAAFTNCLRGNFEPKAFTGCAALRAMSSMCAPVSESPVYRDMIERAKTAYGGSSEVDSAMSDMLSSRRLVLFMEGSLDHPKSLCAGNLSRIFSGLQVTGLYTVDLLREPEILGFLCTHLGESVRNVLFKDGAPALDYDQIVELFQKGTLLQALEVTPKPSEPGVHKRFRGLLPIANY</sequence>
<proteinExistence type="predicted"/>
<organism evidence="1 2">
    <name type="scientific">Babesia bigemina</name>
    <dbReference type="NCBI Taxonomy" id="5866"/>
    <lineage>
        <taxon>Eukaryota</taxon>
        <taxon>Sar</taxon>
        <taxon>Alveolata</taxon>
        <taxon>Apicomplexa</taxon>
        <taxon>Aconoidasida</taxon>
        <taxon>Piroplasmida</taxon>
        <taxon>Babesiidae</taxon>
        <taxon>Babesia</taxon>
    </lineage>
</organism>
<dbReference type="VEuPathDB" id="PiroplasmaDB:BBBOND_0404180"/>
<dbReference type="Proteomes" id="UP000033188">
    <property type="component" value="Chromosome 5"/>
</dbReference>
<dbReference type="OrthoDB" id="415696at2759"/>
<keyword evidence="2" id="KW-1185">Reference proteome</keyword>
<dbReference type="OMA" id="FANHLPI"/>
<reference evidence="2" key="1">
    <citation type="journal article" date="2014" name="Nucleic Acids Res.">
        <title>The evolutionary dynamics of variant antigen genes in Babesia reveal a history of genomic innovation underlying host-parasite interaction.</title>
        <authorList>
            <person name="Jackson A.P."/>
            <person name="Otto T.D."/>
            <person name="Darby A."/>
            <person name="Ramaprasad A."/>
            <person name="Xia D."/>
            <person name="Echaide I.E."/>
            <person name="Farber M."/>
            <person name="Gahlot S."/>
            <person name="Gamble J."/>
            <person name="Gupta D."/>
            <person name="Gupta Y."/>
            <person name="Jackson L."/>
            <person name="Malandrin L."/>
            <person name="Malas T.B."/>
            <person name="Moussa E."/>
            <person name="Nair M."/>
            <person name="Reid A.J."/>
            <person name="Sanders M."/>
            <person name="Sharma J."/>
            <person name="Tracey A."/>
            <person name="Quail M.A."/>
            <person name="Weir W."/>
            <person name="Wastling J.M."/>
            <person name="Hall N."/>
            <person name="Willadsen P."/>
            <person name="Lingelbach K."/>
            <person name="Shiels B."/>
            <person name="Tait A."/>
            <person name="Berriman M."/>
            <person name="Allred D.R."/>
            <person name="Pain A."/>
        </authorList>
    </citation>
    <scope>NUCLEOTIDE SEQUENCE [LARGE SCALE GENOMIC DNA]</scope>
    <source>
        <strain evidence="2">Bond</strain>
    </source>
</reference>
<dbReference type="GeneID" id="24566471"/>
<dbReference type="AlphaFoldDB" id="A0A061DEV3"/>
<evidence type="ECO:0000313" key="2">
    <source>
        <dbReference type="Proteomes" id="UP000033188"/>
    </source>
</evidence>
<dbReference type="InterPro" id="IPR036249">
    <property type="entry name" value="Thioredoxin-like_sf"/>
</dbReference>